<protein>
    <recommendedName>
        <fullName evidence="17">Probable peptidoglycan glycosyltransferase FtsW</fullName>
        <ecNumber evidence="19">2.4.99.28</ecNumber>
    </recommendedName>
    <alternativeName>
        <fullName evidence="18">Cell division protein FtsW</fullName>
    </alternativeName>
    <alternativeName>
        <fullName evidence="15">Cell wall polymerase</fullName>
    </alternativeName>
    <alternativeName>
        <fullName evidence="14">Peptidoglycan polymerase</fullName>
    </alternativeName>
</protein>
<evidence type="ECO:0000256" key="4">
    <source>
        <dbReference type="ARBA" id="ARBA00022618"/>
    </source>
</evidence>
<evidence type="ECO:0000256" key="15">
    <source>
        <dbReference type="ARBA" id="ARBA00033270"/>
    </source>
</evidence>
<evidence type="ECO:0000256" key="13">
    <source>
        <dbReference type="ARBA" id="ARBA00023316"/>
    </source>
</evidence>
<keyword evidence="11 21" id="KW-0472">Membrane</keyword>
<evidence type="ECO:0000256" key="5">
    <source>
        <dbReference type="ARBA" id="ARBA00022676"/>
    </source>
</evidence>
<dbReference type="AlphaFoldDB" id="A0A1F6A076"/>
<keyword evidence="5" id="KW-0328">Glycosyltransferase</keyword>
<evidence type="ECO:0000256" key="18">
    <source>
        <dbReference type="ARBA" id="ARBA00041418"/>
    </source>
</evidence>
<evidence type="ECO:0000256" key="20">
    <source>
        <dbReference type="ARBA" id="ARBA00049902"/>
    </source>
</evidence>
<keyword evidence="12" id="KW-0131">Cell cycle</keyword>
<evidence type="ECO:0000256" key="10">
    <source>
        <dbReference type="ARBA" id="ARBA00022989"/>
    </source>
</evidence>
<dbReference type="GO" id="GO:0005886">
    <property type="term" value="C:plasma membrane"/>
    <property type="evidence" value="ECO:0007669"/>
    <property type="project" value="UniProtKB-SubCell"/>
</dbReference>
<comment type="caution">
    <text evidence="22">The sequence shown here is derived from an EMBL/GenBank/DDBJ whole genome shotgun (WGS) entry which is preliminary data.</text>
</comment>
<dbReference type="InterPro" id="IPR001182">
    <property type="entry name" value="FtsW/RodA"/>
</dbReference>
<evidence type="ECO:0000256" key="11">
    <source>
        <dbReference type="ARBA" id="ARBA00023136"/>
    </source>
</evidence>
<keyword evidence="8" id="KW-0133">Cell shape</keyword>
<evidence type="ECO:0000256" key="12">
    <source>
        <dbReference type="ARBA" id="ARBA00023306"/>
    </source>
</evidence>
<dbReference type="PANTHER" id="PTHR30474:SF2">
    <property type="entry name" value="PEPTIDOGLYCAN GLYCOSYLTRANSFERASE FTSW-RELATED"/>
    <property type="match status" value="1"/>
</dbReference>
<keyword evidence="9" id="KW-0573">Peptidoglycan synthesis</keyword>
<dbReference type="PANTHER" id="PTHR30474">
    <property type="entry name" value="CELL CYCLE PROTEIN"/>
    <property type="match status" value="1"/>
</dbReference>
<keyword evidence="6" id="KW-0808">Transferase</keyword>
<evidence type="ECO:0000256" key="21">
    <source>
        <dbReference type="SAM" id="Phobius"/>
    </source>
</evidence>
<evidence type="ECO:0000313" key="22">
    <source>
        <dbReference type="EMBL" id="OGG18090.1"/>
    </source>
</evidence>
<evidence type="ECO:0000256" key="16">
    <source>
        <dbReference type="ARBA" id="ARBA00038053"/>
    </source>
</evidence>
<dbReference type="GO" id="GO:0071555">
    <property type="term" value="P:cell wall organization"/>
    <property type="evidence" value="ECO:0007669"/>
    <property type="project" value="UniProtKB-KW"/>
</dbReference>
<keyword evidence="13" id="KW-0961">Cell wall biogenesis/degradation</keyword>
<reference evidence="22 23" key="1">
    <citation type="journal article" date="2016" name="Nat. Commun.">
        <title>Thousands of microbial genomes shed light on interconnected biogeochemical processes in an aquifer system.</title>
        <authorList>
            <person name="Anantharaman K."/>
            <person name="Brown C.T."/>
            <person name="Hug L.A."/>
            <person name="Sharon I."/>
            <person name="Castelle C.J."/>
            <person name="Probst A.J."/>
            <person name="Thomas B.C."/>
            <person name="Singh A."/>
            <person name="Wilkins M.J."/>
            <person name="Karaoz U."/>
            <person name="Brodie E.L."/>
            <person name="Williams K.H."/>
            <person name="Hubbard S.S."/>
            <person name="Banfield J.F."/>
        </authorList>
    </citation>
    <scope>NUCLEOTIDE SEQUENCE [LARGE SCALE GENOMIC DNA]</scope>
</reference>
<evidence type="ECO:0000256" key="14">
    <source>
        <dbReference type="ARBA" id="ARBA00032370"/>
    </source>
</evidence>
<feature type="transmembrane region" description="Helical" evidence="21">
    <location>
        <begin position="275"/>
        <end position="295"/>
    </location>
</feature>
<feature type="transmembrane region" description="Helical" evidence="21">
    <location>
        <begin position="150"/>
        <end position="183"/>
    </location>
</feature>
<evidence type="ECO:0000256" key="3">
    <source>
        <dbReference type="ARBA" id="ARBA00022475"/>
    </source>
</evidence>
<feature type="transmembrane region" description="Helical" evidence="21">
    <location>
        <begin position="341"/>
        <end position="362"/>
    </location>
</feature>
<dbReference type="InterPro" id="IPR013437">
    <property type="entry name" value="FtsW"/>
</dbReference>
<feature type="transmembrane region" description="Helical" evidence="21">
    <location>
        <begin position="307"/>
        <end position="335"/>
    </location>
</feature>
<keyword evidence="3" id="KW-1003">Cell membrane</keyword>
<feature type="transmembrane region" description="Helical" evidence="21">
    <location>
        <begin position="20"/>
        <end position="38"/>
    </location>
</feature>
<dbReference type="GO" id="GO:0008360">
    <property type="term" value="P:regulation of cell shape"/>
    <property type="evidence" value="ECO:0007669"/>
    <property type="project" value="UniProtKB-KW"/>
</dbReference>
<gene>
    <name evidence="22" type="ORF">A3D78_00860</name>
</gene>
<accession>A0A1F6A076</accession>
<evidence type="ECO:0000256" key="2">
    <source>
        <dbReference type="ARBA" id="ARBA00004752"/>
    </source>
</evidence>
<feature type="transmembrane region" description="Helical" evidence="21">
    <location>
        <begin position="79"/>
        <end position="99"/>
    </location>
</feature>
<evidence type="ECO:0000256" key="19">
    <source>
        <dbReference type="ARBA" id="ARBA00044770"/>
    </source>
</evidence>
<dbReference type="GO" id="GO:0015648">
    <property type="term" value="F:lipid-linked peptidoglycan transporter activity"/>
    <property type="evidence" value="ECO:0007669"/>
    <property type="project" value="TreeGrafter"/>
</dbReference>
<dbReference type="STRING" id="1798383.A3D78_00860"/>
<dbReference type="GO" id="GO:0051301">
    <property type="term" value="P:cell division"/>
    <property type="evidence" value="ECO:0007669"/>
    <property type="project" value="UniProtKB-KW"/>
</dbReference>
<dbReference type="GO" id="GO:0008955">
    <property type="term" value="F:peptidoglycan glycosyltransferase activity"/>
    <property type="evidence" value="ECO:0007669"/>
    <property type="project" value="UniProtKB-EC"/>
</dbReference>
<evidence type="ECO:0000256" key="9">
    <source>
        <dbReference type="ARBA" id="ARBA00022984"/>
    </source>
</evidence>
<evidence type="ECO:0000256" key="8">
    <source>
        <dbReference type="ARBA" id="ARBA00022960"/>
    </source>
</evidence>
<comment type="similarity">
    <text evidence="16">Belongs to the SEDS family. FtsW subfamily.</text>
</comment>
<evidence type="ECO:0000256" key="1">
    <source>
        <dbReference type="ARBA" id="ARBA00004651"/>
    </source>
</evidence>
<feature type="transmembrane region" description="Helical" evidence="21">
    <location>
        <begin position="189"/>
        <end position="210"/>
    </location>
</feature>
<evidence type="ECO:0000256" key="6">
    <source>
        <dbReference type="ARBA" id="ARBA00022679"/>
    </source>
</evidence>
<comment type="pathway">
    <text evidence="2">Cell wall biogenesis; peptidoglycan biosynthesis.</text>
</comment>
<dbReference type="GO" id="GO:0009252">
    <property type="term" value="P:peptidoglycan biosynthetic process"/>
    <property type="evidence" value="ECO:0007669"/>
    <property type="project" value="UniProtKB-KW"/>
</dbReference>
<comment type="subcellular location">
    <subcellularLocation>
        <location evidence="1">Cell membrane</location>
        <topology evidence="1">Multi-pass membrane protein</topology>
    </subcellularLocation>
</comment>
<name>A0A1F6A076_9BACT</name>
<dbReference type="EMBL" id="MFJM01000023">
    <property type="protein sequence ID" value="OGG18090.1"/>
    <property type="molecule type" value="Genomic_DNA"/>
</dbReference>
<evidence type="ECO:0000313" key="23">
    <source>
        <dbReference type="Proteomes" id="UP000176253"/>
    </source>
</evidence>
<sequence length="370" mass="41388">MRKREYLKFLPQEKKVDYLLVLMPLLLAVFGIVMIYEASNVAAFQAFSDKYHFVKDQIIWAVVGFILLGILSRIHYQKYYFLSVPVLLITIISLIAVLAPGIGLKFQGARRWIGIGQFTFQPSELAKISLILYLSAWLSNKEKGRLFSFVLLLGFVVGLVIIQPDLGTGVILTTIFLVVYFISSSPLSHFMILIPGVVLAIIFLSIISPYRYQRLMTYFDPNSDPLGSSYHIRQILISLGSGGFFGLGLGASRQKYQFLPEATTDSIFAIIGEEIGFLGTCFLLVFYIYFLYRIYLLAKNSPDKFSLLLSAGILSLFGFQILINLGAMVAIFPLTGIPLPFISYGGSNLIISLMSIGILINISKFTVRKK</sequence>
<dbReference type="NCBIfam" id="TIGR02614">
    <property type="entry name" value="ftsW"/>
    <property type="match status" value="1"/>
</dbReference>
<keyword evidence="7 21" id="KW-0812">Transmembrane</keyword>
<dbReference type="EC" id="2.4.99.28" evidence="19"/>
<comment type="catalytic activity">
    <reaction evidence="20">
        <text>[GlcNAc-(1-&gt;4)-Mur2Ac(oyl-L-Ala-gamma-D-Glu-L-Lys-D-Ala-D-Ala)](n)-di-trans,octa-cis-undecaprenyl diphosphate + beta-D-GlcNAc-(1-&gt;4)-Mur2Ac(oyl-L-Ala-gamma-D-Glu-L-Lys-D-Ala-D-Ala)-di-trans,octa-cis-undecaprenyl diphosphate = [GlcNAc-(1-&gt;4)-Mur2Ac(oyl-L-Ala-gamma-D-Glu-L-Lys-D-Ala-D-Ala)](n+1)-di-trans,octa-cis-undecaprenyl diphosphate + di-trans,octa-cis-undecaprenyl diphosphate + H(+)</text>
        <dbReference type="Rhea" id="RHEA:23708"/>
        <dbReference type="Rhea" id="RHEA-COMP:9602"/>
        <dbReference type="Rhea" id="RHEA-COMP:9603"/>
        <dbReference type="ChEBI" id="CHEBI:15378"/>
        <dbReference type="ChEBI" id="CHEBI:58405"/>
        <dbReference type="ChEBI" id="CHEBI:60033"/>
        <dbReference type="ChEBI" id="CHEBI:78435"/>
        <dbReference type="EC" id="2.4.99.28"/>
    </reaction>
</comment>
<evidence type="ECO:0000256" key="17">
    <source>
        <dbReference type="ARBA" id="ARBA00041185"/>
    </source>
</evidence>
<proteinExistence type="inferred from homology"/>
<dbReference type="Proteomes" id="UP000176253">
    <property type="component" value="Unassembled WGS sequence"/>
</dbReference>
<dbReference type="Pfam" id="PF01098">
    <property type="entry name" value="FTSW_RODA_SPOVE"/>
    <property type="match status" value="1"/>
</dbReference>
<evidence type="ECO:0000256" key="7">
    <source>
        <dbReference type="ARBA" id="ARBA00022692"/>
    </source>
</evidence>
<dbReference type="GO" id="GO:0032153">
    <property type="term" value="C:cell division site"/>
    <property type="evidence" value="ECO:0007669"/>
    <property type="project" value="TreeGrafter"/>
</dbReference>
<organism evidence="22 23">
    <name type="scientific">Candidatus Gottesmanbacteria bacterium RIFCSPHIGHO2_02_FULL_39_14</name>
    <dbReference type="NCBI Taxonomy" id="1798383"/>
    <lineage>
        <taxon>Bacteria</taxon>
        <taxon>Candidatus Gottesmaniibacteriota</taxon>
    </lineage>
</organism>
<feature type="transmembrane region" description="Helical" evidence="21">
    <location>
        <begin position="119"/>
        <end position="138"/>
    </location>
</feature>
<feature type="transmembrane region" description="Helical" evidence="21">
    <location>
        <begin position="58"/>
        <end position="74"/>
    </location>
</feature>
<keyword evidence="10 21" id="KW-1133">Transmembrane helix</keyword>
<keyword evidence="4 22" id="KW-0132">Cell division</keyword>